<feature type="compositionally biased region" description="Basic residues" evidence="1">
    <location>
        <begin position="111"/>
        <end position="124"/>
    </location>
</feature>
<reference evidence="3 4" key="1">
    <citation type="submission" date="2024-01" db="EMBL/GenBank/DDBJ databases">
        <title>The genomes of 5 underutilized Papilionoideae crops provide insights into root nodulation and disease resistanc.</title>
        <authorList>
            <person name="Jiang F."/>
        </authorList>
    </citation>
    <scope>NUCLEOTIDE SEQUENCE [LARGE SCALE GENOMIC DNA]</scope>
    <source>
        <strain evidence="3">LVBAO_FW01</strain>
        <tissue evidence="3">Leaves</tissue>
    </source>
</reference>
<dbReference type="Pfam" id="PF07059">
    <property type="entry name" value="EDR2_C"/>
    <property type="match status" value="1"/>
</dbReference>
<dbReference type="PANTHER" id="PTHR31558:SF40">
    <property type="entry name" value="EXPRESSED PROTEIN"/>
    <property type="match status" value="1"/>
</dbReference>
<comment type="caution">
    <text evidence="3">The sequence shown here is derived from an EMBL/GenBank/DDBJ whole genome shotgun (WGS) entry which is preliminary data.</text>
</comment>
<dbReference type="InterPro" id="IPR009769">
    <property type="entry name" value="EDR2_C"/>
</dbReference>
<organism evidence="3 4">
    <name type="scientific">Canavalia gladiata</name>
    <name type="common">Sword bean</name>
    <name type="synonym">Dolichos gladiatus</name>
    <dbReference type="NCBI Taxonomy" id="3824"/>
    <lineage>
        <taxon>Eukaryota</taxon>
        <taxon>Viridiplantae</taxon>
        <taxon>Streptophyta</taxon>
        <taxon>Embryophyta</taxon>
        <taxon>Tracheophyta</taxon>
        <taxon>Spermatophyta</taxon>
        <taxon>Magnoliopsida</taxon>
        <taxon>eudicotyledons</taxon>
        <taxon>Gunneridae</taxon>
        <taxon>Pentapetalae</taxon>
        <taxon>rosids</taxon>
        <taxon>fabids</taxon>
        <taxon>Fabales</taxon>
        <taxon>Fabaceae</taxon>
        <taxon>Papilionoideae</taxon>
        <taxon>50 kb inversion clade</taxon>
        <taxon>NPAAA clade</taxon>
        <taxon>indigoferoid/millettioid clade</taxon>
        <taxon>Phaseoleae</taxon>
        <taxon>Canavalia</taxon>
    </lineage>
</organism>
<evidence type="ECO:0000313" key="4">
    <source>
        <dbReference type="Proteomes" id="UP001367508"/>
    </source>
</evidence>
<feature type="domain" description="Protein ENHANCED DISEASE RESISTANCE 2 C-terminal" evidence="2">
    <location>
        <begin position="326"/>
        <end position="567"/>
    </location>
</feature>
<sequence>MERRIVLYCVVLGSVVKIFSGHNNNTRREESLFLSRNDDSSCFVSSILPQVCVHVIYDESIRDLLLHLVLFHFCQLLVLKKTNRMLAGLVKKIAFSTMGSCASKPNGKNNGQKRRKHKSGKRRGNIPSALPEMPLKRVSNAGSIVGDFSMCDFVHLDFENGASATCRRSEVFHVTQLQYHSQIDANGKYQEDAWFDSVSILDSDSDDDFSSVHGDCFPFASNALGNVPNTQLLQYETASCFVDSGGKYEGFYESYLKIDGSNCKNGEKTQENNSKQSTVIMLSVKRTSIDANDKTESCASEKFLYHPRAGIQIPKSTEEKPLPATWSAISPSVFKLRGESFFRDKQKSPAPDSCPYIPIGVDLFVCPKKINHIAKHLELPSVPENQKIPSLLIVNIQLPTYAASMFLGDADGEGLSLVLYFKLSENFEQDISTTFQDMIKKLMDDEMEKVKGYARESEVPFRERLKILAGVVNPEDLNLYSAERKLIHAYNGKPVLSRPQHNFFQGPNYFEIDLDIHRFSYISRKGLDSLRDRVKLGILDVGLTIQAQKEEELPEQVLCCLRLNKIDFVNHGQIPTLVTIDDN</sequence>
<protein>
    <recommendedName>
        <fullName evidence="2">Protein ENHANCED DISEASE RESISTANCE 2 C-terminal domain-containing protein</fullName>
    </recommendedName>
</protein>
<dbReference type="Proteomes" id="UP001367508">
    <property type="component" value="Unassembled WGS sequence"/>
</dbReference>
<name>A0AAN9PR90_CANGL</name>
<dbReference type="PANTHER" id="PTHR31558">
    <property type="entry name" value="CW14 PROTEIN"/>
    <property type="match status" value="1"/>
</dbReference>
<feature type="region of interest" description="Disordered" evidence="1">
    <location>
        <begin position="104"/>
        <end position="129"/>
    </location>
</feature>
<proteinExistence type="predicted"/>
<dbReference type="EMBL" id="JAYMYQ010000010">
    <property type="protein sequence ID" value="KAK7307082.1"/>
    <property type="molecule type" value="Genomic_DNA"/>
</dbReference>
<evidence type="ECO:0000259" key="2">
    <source>
        <dbReference type="Pfam" id="PF07059"/>
    </source>
</evidence>
<accession>A0AAN9PR90</accession>
<evidence type="ECO:0000313" key="3">
    <source>
        <dbReference type="EMBL" id="KAK7307082.1"/>
    </source>
</evidence>
<gene>
    <name evidence="3" type="ORF">VNO77_39828</name>
</gene>
<dbReference type="AlphaFoldDB" id="A0AAN9PR90"/>
<evidence type="ECO:0000256" key="1">
    <source>
        <dbReference type="SAM" id="MobiDB-lite"/>
    </source>
</evidence>
<keyword evidence="4" id="KW-1185">Reference proteome</keyword>